<feature type="region of interest" description="Disordered" evidence="5">
    <location>
        <begin position="350"/>
        <end position="441"/>
    </location>
</feature>
<feature type="compositionally biased region" description="Basic and acidic residues" evidence="5">
    <location>
        <begin position="563"/>
        <end position="572"/>
    </location>
</feature>
<keyword evidence="8" id="KW-1185">Reference proteome</keyword>
<dbReference type="PANTHER" id="PTHR15375">
    <property type="entry name" value="ACTIVATOR OF S-PHASE KINASE-RELATED"/>
    <property type="match status" value="1"/>
</dbReference>
<dbReference type="GO" id="GO:0003676">
    <property type="term" value="F:nucleic acid binding"/>
    <property type="evidence" value="ECO:0007669"/>
    <property type="project" value="InterPro"/>
</dbReference>
<evidence type="ECO:0000259" key="6">
    <source>
        <dbReference type="PROSITE" id="PS51265"/>
    </source>
</evidence>
<dbReference type="PANTHER" id="PTHR15375:SF26">
    <property type="entry name" value="PROTEIN CHIFFON"/>
    <property type="match status" value="1"/>
</dbReference>
<dbReference type="EMBL" id="KZ678386">
    <property type="protein sequence ID" value="PSR99092.1"/>
    <property type="molecule type" value="Genomic_DNA"/>
</dbReference>
<keyword evidence="3" id="KW-0862">Zinc</keyword>
<dbReference type="SUPFAM" id="SSF52113">
    <property type="entry name" value="BRCT domain"/>
    <property type="match status" value="1"/>
</dbReference>
<dbReference type="InterPro" id="IPR038545">
    <property type="entry name" value="Znf_DBF_sf"/>
</dbReference>
<dbReference type="FunFam" id="6.10.250.3410:FF:000001">
    <property type="entry name" value="Protein DBF4 homolog A"/>
    <property type="match status" value="1"/>
</dbReference>
<dbReference type="FunCoup" id="A0A2T3AI39">
    <property type="interactions" value="130"/>
</dbReference>
<dbReference type="Gene3D" id="6.10.250.3410">
    <property type="entry name" value="DBF zinc finger"/>
    <property type="match status" value="1"/>
</dbReference>
<evidence type="ECO:0000313" key="7">
    <source>
        <dbReference type="EMBL" id="PSR99092.1"/>
    </source>
</evidence>
<dbReference type="InterPro" id="IPR013939">
    <property type="entry name" value="Regulatory_Dfp1/Him1"/>
</dbReference>
<dbReference type="InterPro" id="IPR051590">
    <property type="entry name" value="Replication_Regulatory_Kinase"/>
</dbReference>
<feature type="region of interest" description="Disordered" evidence="5">
    <location>
        <begin position="1"/>
        <end position="109"/>
    </location>
</feature>
<keyword evidence="2 4" id="KW-0863">Zinc-finger</keyword>
<evidence type="ECO:0000256" key="5">
    <source>
        <dbReference type="SAM" id="MobiDB-lite"/>
    </source>
</evidence>
<evidence type="ECO:0000313" key="8">
    <source>
        <dbReference type="Proteomes" id="UP000241462"/>
    </source>
</evidence>
<dbReference type="Gene3D" id="3.40.50.10190">
    <property type="entry name" value="BRCT domain"/>
    <property type="match status" value="1"/>
</dbReference>
<dbReference type="CDD" id="cd00027">
    <property type="entry name" value="BRCT"/>
    <property type="match status" value="1"/>
</dbReference>
<dbReference type="InterPro" id="IPR036420">
    <property type="entry name" value="BRCT_dom_sf"/>
</dbReference>
<name>A0A2T3AI39_9PEZI</name>
<evidence type="ECO:0000256" key="4">
    <source>
        <dbReference type="PROSITE-ProRule" id="PRU00600"/>
    </source>
</evidence>
<dbReference type="Pfam" id="PF22437">
    <property type="entry name" value="DBF4_BRCT"/>
    <property type="match status" value="1"/>
</dbReference>
<feature type="region of interest" description="Disordered" evidence="5">
    <location>
        <begin position="175"/>
        <end position="208"/>
    </location>
</feature>
<dbReference type="AlphaFoldDB" id="A0A2T3AI39"/>
<evidence type="ECO:0000256" key="2">
    <source>
        <dbReference type="ARBA" id="ARBA00022771"/>
    </source>
</evidence>
<keyword evidence="1" id="KW-0479">Metal-binding</keyword>
<feature type="compositionally biased region" description="Basic and acidic residues" evidence="5">
    <location>
        <begin position="370"/>
        <end position="404"/>
    </location>
</feature>
<dbReference type="PROSITE" id="PS51265">
    <property type="entry name" value="ZF_DBF4"/>
    <property type="match status" value="1"/>
</dbReference>
<dbReference type="InParanoid" id="A0A2T3AI39"/>
<dbReference type="InterPro" id="IPR006572">
    <property type="entry name" value="Znf_DBF"/>
</dbReference>
<evidence type="ECO:0000256" key="3">
    <source>
        <dbReference type="ARBA" id="ARBA00022833"/>
    </source>
</evidence>
<feature type="domain" description="DBF4-type" evidence="6">
    <location>
        <begin position="588"/>
        <end position="637"/>
    </location>
</feature>
<feature type="compositionally biased region" description="Polar residues" evidence="5">
    <location>
        <begin position="1"/>
        <end position="19"/>
    </location>
</feature>
<dbReference type="InterPro" id="IPR055116">
    <property type="entry name" value="DBF4_BRCT"/>
</dbReference>
<dbReference type="Pfam" id="PF07535">
    <property type="entry name" value="zf-DBF"/>
    <property type="match status" value="1"/>
</dbReference>
<dbReference type="GO" id="GO:0010571">
    <property type="term" value="P:positive regulation of nuclear cell cycle DNA replication"/>
    <property type="evidence" value="ECO:0007669"/>
    <property type="project" value="TreeGrafter"/>
</dbReference>
<dbReference type="SMART" id="SM00586">
    <property type="entry name" value="ZnF_DBF"/>
    <property type="match status" value="1"/>
</dbReference>
<dbReference type="Proteomes" id="UP000241462">
    <property type="component" value="Unassembled WGS sequence"/>
</dbReference>
<gene>
    <name evidence="7" type="ORF">BD289DRAFT_458667</name>
</gene>
<dbReference type="GO" id="GO:0008270">
    <property type="term" value="F:zinc ion binding"/>
    <property type="evidence" value="ECO:0007669"/>
    <property type="project" value="UniProtKB-KW"/>
</dbReference>
<dbReference type="GO" id="GO:0031431">
    <property type="term" value="C:Dbf4-dependent protein kinase complex"/>
    <property type="evidence" value="ECO:0007669"/>
    <property type="project" value="TreeGrafter"/>
</dbReference>
<dbReference type="STRING" id="2025994.A0A2T3AI39"/>
<sequence>MSTRRIPLSSNANAANSPVRSHASALDSVLSKHRQAKRPFAATPRDDPFVQPPAAKKKLLNDGTSQAQRSPVHHIKVSKRETTRPHKEERVAQAHASTKAAQHEEEDAKMRRWKEVTRRNFPTFVFYFESCPSELRPKLVKQLNQLGAREEKFFSKDITHVITTRSIPTERPLQAHADDASVSAQTQRGHHEMPRTIDPSLLSRDSGPKDIRRRLLESTKKVNVVPALGDAAPKQTVSSRHSDILIRALEMNKKIWALNKLQRVFEVMFDTDPCGTGTSAPKPKDDATNLAQLLNRERTSGPSDRDPTVVTKELIYFKGPYIYVYDIEEKQKPIMVREYPKVANKKEGEWPQFRSTSDGRCPFVEDEDYNERKRQQEKQKAREKERETEREREREKLKKAETAPEFKAPPVPVKKQTAEVDENSSRPDHNNVKPPTFESARTNQLRATEICRPEHAFTSRAKAARLWGGEPVASGMQASNITSAIRSQMISSATGILGAKAGTSKELHGLQRKVLQKSNATSTNATSQDLSSRRLVEMSIEPATGQRPASAGNNTQRKAGSAEGEKVTEHKRTVSVPATLPDPKPKRRVLKPGYCENCQDKFKDFEEHITSRKHRKFAENDRNWSQLDSLLEKLSRVPKYADNMSGRA</sequence>
<protein>
    <submittedName>
        <fullName evidence="7">Dfp1/Him1, central region-domain-containing protein</fullName>
    </submittedName>
</protein>
<accession>A0A2T3AI39</accession>
<feature type="region of interest" description="Disordered" evidence="5">
    <location>
        <begin position="542"/>
        <end position="589"/>
    </location>
</feature>
<dbReference type="Pfam" id="PF08630">
    <property type="entry name" value="Dfp1_Him1_M"/>
    <property type="match status" value="1"/>
</dbReference>
<dbReference type="GO" id="GO:1901987">
    <property type="term" value="P:regulation of cell cycle phase transition"/>
    <property type="evidence" value="ECO:0007669"/>
    <property type="project" value="TreeGrafter"/>
</dbReference>
<feature type="compositionally biased region" description="Basic and acidic residues" evidence="5">
    <location>
        <begin position="78"/>
        <end position="92"/>
    </location>
</feature>
<reference evidence="7 8" key="1">
    <citation type="journal article" date="2018" name="Mycol. Prog.">
        <title>Coniella lustricola, a new species from submerged detritus.</title>
        <authorList>
            <person name="Raudabaugh D.B."/>
            <person name="Iturriaga T."/>
            <person name="Carver A."/>
            <person name="Mondo S."/>
            <person name="Pangilinan J."/>
            <person name="Lipzen A."/>
            <person name="He G."/>
            <person name="Amirebrahimi M."/>
            <person name="Grigoriev I.V."/>
            <person name="Miller A.N."/>
        </authorList>
    </citation>
    <scope>NUCLEOTIDE SEQUENCE [LARGE SCALE GENOMIC DNA]</scope>
    <source>
        <strain evidence="7 8">B22-T-1</strain>
    </source>
</reference>
<proteinExistence type="predicted"/>
<dbReference type="OrthoDB" id="21380at2759"/>
<evidence type="ECO:0000256" key="1">
    <source>
        <dbReference type="ARBA" id="ARBA00022723"/>
    </source>
</evidence>
<organism evidence="7 8">
    <name type="scientific">Coniella lustricola</name>
    <dbReference type="NCBI Taxonomy" id="2025994"/>
    <lineage>
        <taxon>Eukaryota</taxon>
        <taxon>Fungi</taxon>
        <taxon>Dikarya</taxon>
        <taxon>Ascomycota</taxon>
        <taxon>Pezizomycotina</taxon>
        <taxon>Sordariomycetes</taxon>
        <taxon>Sordariomycetidae</taxon>
        <taxon>Diaporthales</taxon>
        <taxon>Schizoparmaceae</taxon>
        <taxon>Coniella</taxon>
    </lineage>
</organism>
<dbReference type="GO" id="GO:0043539">
    <property type="term" value="F:protein serine/threonine kinase activator activity"/>
    <property type="evidence" value="ECO:0007669"/>
    <property type="project" value="TreeGrafter"/>
</dbReference>